<organism evidence="2 3">
    <name type="scientific">Natronobacterium gregoryi</name>
    <dbReference type="NCBI Taxonomy" id="44930"/>
    <lineage>
        <taxon>Archaea</taxon>
        <taxon>Methanobacteriati</taxon>
        <taxon>Methanobacteriota</taxon>
        <taxon>Stenosarchaea group</taxon>
        <taxon>Halobacteria</taxon>
        <taxon>Halobacteriales</taxon>
        <taxon>Natrialbaceae</taxon>
        <taxon>Natronobacterium</taxon>
    </lineage>
</organism>
<gene>
    <name evidence="2" type="ORF">SAMN05443661_12161</name>
</gene>
<keyword evidence="1" id="KW-1133">Transmembrane helix</keyword>
<accession>A0A1I3QCS0</accession>
<proteinExistence type="predicted"/>
<dbReference type="InterPro" id="IPR058376">
    <property type="entry name" value="DUF8063"/>
</dbReference>
<dbReference type="AlphaFoldDB" id="A0A1I3QCS0"/>
<name>A0A1I3QCS0_9EURY</name>
<sequence length="184" mass="19892">MFRILKILVGVVVLLLVAGLLMGLVSVEVSAQEQEDEEVNEVQNYEFEFSDSVRLVEYRETDDGEVEAVIESDRAGVSGSYADDGTSGGGALPPVEDMRLEQGENVVTVDVEEDPVVTFTIDSSRYMTDDLSDPPIRGPPSGDEWSPVYIVSGIVFSFGSIVASGLLLFSFIDKITGGKKVFGK</sequence>
<dbReference type="OrthoDB" id="382628at2157"/>
<dbReference type="Pfam" id="PF26259">
    <property type="entry name" value="DUF8063"/>
    <property type="match status" value="1"/>
</dbReference>
<evidence type="ECO:0000313" key="2">
    <source>
        <dbReference type="EMBL" id="SFJ31137.1"/>
    </source>
</evidence>
<dbReference type="GeneID" id="14209633"/>
<dbReference type="RefSeq" id="WP_005576570.1">
    <property type="nucleotide sequence ID" value="NZ_FORO01000021.1"/>
</dbReference>
<keyword evidence="1" id="KW-0472">Membrane</keyword>
<dbReference type="Proteomes" id="UP000182829">
    <property type="component" value="Unassembled WGS sequence"/>
</dbReference>
<dbReference type="EMBL" id="FORO01000021">
    <property type="protein sequence ID" value="SFJ31137.1"/>
    <property type="molecule type" value="Genomic_DNA"/>
</dbReference>
<feature type="transmembrane region" description="Helical" evidence="1">
    <location>
        <begin position="148"/>
        <end position="172"/>
    </location>
</feature>
<keyword evidence="1" id="KW-0812">Transmembrane</keyword>
<evidence type="ECO:0000313" key="3">
    <source>
        <dbReference type="Proteomes" id="UP000182829"/>
    </source>
</evidence>
<reference evidence="2 3" key="1">
    <citation type="submission" date="2016-10" db="EMBL/GenBank/DDBJ databases">
        <authorList>
            <person name="de Groot N.N."/>
        </authorList>
    </citation>
    <scope>NUCLEOTIDE SEQUENCE [LARGE SCALE GENOMIC DNA]</scope>
    <source>
        <strain evidence="2 3">SP2</strain>
    </source>
</reference>
<protein>
    <submittedName>
        <fullName evidence="2">Uncharacterized protein</fullName>
    </submittedName>
</protein>
<evidence type="ECO:0000256" key="1">
    <source>
        <dbReference type="SAM" id="Phobius"/>
    </source>
</evidence>